<dbReference type="Proteomes" id="UP000010411">
    <property type="component" value="Unassembled WGS sequence"/>
</dbReference>
<evidence type="ECO:0000313" key="2">
    <source>
        <dbReference type="EMBL" id="EKX68050.1"/>
    </source>
</evidence>
<protein>
    <submittedName>
        <fullName evidence="2">Uncharacterized protein</fullName>
    </submittedName>
</protein>
<proteinExistence type="predicted"/>
<comment type="caution">
    <text evidence="2">The sequence shown here is derived from an EMBL/GenBank/DDBJ whole genome shotgun (WGS) entry which is preliminary data.</text>
</comment>
<feature type="compositionally biased region" description="Low complexity" evidence="1">
    <location>
        <begin position="1"/>
        <end position="13"/>
    </location>
</feature>
<feature type="region of interest" description="Disordered" evidence="1">
    <location>
        <begin position="1"/>
        <end position="37"/>
    </location>
</feature>
<accession>L1L5S2</accession>
<gene>
    <name evidence="2" type="ORF">STRIP9103_03184</name>
</gene>
<name>L1L5S2_9ACTN</name>
<evidence type="ECO:0000313" key="3">
    <source>
        <dbReference type="Proteomes" id="UP000010411"/>
    </source>
</evidence>
<evidence type="ECO:0000256" key="1">
    <source>
        <dbReference type="SAM" id="MobiDB-lite"/>
    </source>
</evidence>
<dbReference type="EMBL" id="AEJC01000106">
    <property type="protein sequence ID" value="EKX68050.1"/>
    <property type="molecule type" value="Genomic_DNA"/>
</dbReference>
<dbReference type="AlphaFoldDB" id="L1L5S2"/>
<organism evidence="2 3">
    <name type="scientific">Streptomyces ipomoeae 91-03</name>
    <dbReference type="NCBI Taxonomy" id="698759"/>
    <lineage>
        <taxon>Bacteria</taxon>
        <taxon>Bacillati</taxon>
        <taxon>Actinomycetota</taxon>
        <taxon>Actinomycetes</taxon>
        <taxon>Kitasatosporales</taxon>
        <taxon>Streptomycetaceae</taxon>
        <taxon>Streptomyces</taxon>
    </lineage>
</organism>
<keyword evidence="3" id="KW-1185">Reference proteome</keyword>
<reference evidence="2 3" key="1">
    <citation type="submission" date="2012-11" db="EMBL/GenBank/DDBJ databases">
        <authorList>
            <person name="Huguet-Tapia J.C."/>
            <person name="Durkin A.S."/>
            <person name="Pettis G.S."/>
            <person name="Badger J.H."/>
        </authorList>
    </citation>
    <scope>NUCLEOTIDE SEQUENCE [LARGE SCALE GENOMIC DNA]</scope>
    <source>
        <strain evidence="2 3">91-03</strain>
    </source>
</reference>
<sequence>MRTQSPRRQTQQPYGTGPYACRAGAGGGAGAEEGFTA</sequence>